<dbReference type="OrthoDB" id="432970at2759"/>
<evidence type="ECO:0000256" key="17">
    <source>
        <dbReference type="ARBA" id="ARBA00048889"/>
    </source>
</evidence>
<evidence type="ECO:0000313" key="21">
    <source>
        <dbReference type="Proteomes" id="UP000076722"/>
    </source>
</evidence>
<gene>
    <name evidence="20" type="ORF">SISNIDRAFT_452301</name>
</gene>
<dbReference type="Pfam" id="PF01753">
    <property type="entry name" value="zf-MYND"/>
    <property type="match status" value="1"/>
</dbReference>
<keyword evidence="10" id="KW-0418">Kinase</keyword>
<reference evidence="20 21" key="1">
    <citation type="journal article" date="2016" name="Mol. Biol. Evol.">
        <title>Comparative Genomics of Early-Diverging Mushroom-Forming Fungi Provides Insights into the Origins of Lignocellulose Decay Capabilities.</title>
        <authorList>
            <person name="Nagy L.G."/>
            <person name="Riley R."/>
            <person name="Tritt A."/>
            <person name="Adam C."/>
            <person name="Daum C."/>
            <person name="Floudas D."/>
            <person name="Sun H."/>
            <person name="Yadav J.S."/>
            <person name="Pangilinan J."/>
            <person name="Larsson K.H."/>
            <person name="Matsuura K."/>
            <person name="Barry K."/>
            <person name="Labutti K."/>
            <person name="Kuo R."/>
            <person name="Ohm R.A."/>
            <person name="Bhattacharya S.S."/>
            <person name="Shirouzu T."/>
            <person name="Yoshinaga Y."/>
            <person name="Martin F.M."/>
            <person name="Grigoriev I.V."/>
            <person name="Hibbett D.S."/>
        </authorList>
    </citation>
    <scope>NUCLEOTIDE SEQUENCE [LARGE SCALE GENOMIC DNA]</scope>
    <source>
        <strain evidence="20 21">HHB9708</strain>
    </source>
</reference>
<comment type="pathway">
    <text evidence="15">Cofactor biosynthesis; tocopherol biosynthesis.</text>
</comment>
<evidence type="ECO:0000256" key="11">
    <source>
        <dbReference type="ARBA" id="ARBA00022833"/>
    </source>
</evidence>
<comment type="similarity">
    <text evidence="3">Belongs to the polyprenol kinase family.</text>
</comment>
<evidence type="ECO:0000256" key="18">
    <source>
        <dbReference type="PROSITE-ProRule" id="PRU00134"/>
    </source>
</evidence>
<name>A0A164X5D5_9AGAM</name>
<evidence type="ECO:0000256" key="6">
    <source>
        <dbReference type="ARBA" id="ARBA00022679"/>
    </source>
</evidence>
<keyword evidence="9 18" id="KW-0863">Zinc-finger</keyword>
<dbReference type="Proteomes" id="UP000076722">
    <property type="component" value="Unassembled WGS sequence"/>
</dbReference>
<keyword evidence="21" id="KW-1185">Reference proteome</keyword>
<dbReference type="InterPro" id="IPR002893">
    <property type="entry name" value="Znf_MYND"/>
</dbReference>
<dbReference type="PANTHER" id="PTHR32523:SF8">
    <property type="entry name" value="DOLICHOL KINASE"/>
    <property type="match status" value="1"/>
</dbReference>
<evidence type="ECO:0000256" key="7">
    <source>
        <dbReference type="ARBA" id="ARBA00022692"/>
    </source>
</evidence>
<dbReference type="SUPFAM" id="SSF144232">
    <property type="entry name" value="HIT/MYND zinc finger-like"/>
    <property type="match status" value="1"/>
</dbReference>
<dbReference type="GO" id="GO:0016020">
    <property type="term" value="C:membrane"/>
    <property type="evidence" value="ECO:0007669"/>
    <property type="project" value="UniProtKB-SubCell"/>
</dbReference>
<dbReference type="PROSITE" id="PS01360">
    <property type="entry name" value="ZF_MYND_1"/>
    <property type="match status" value="1"/>
</dbReference>
<evidence type="ECO:0000256" key="1">
    <source>
        <dbReference type="ARBA" id="ARBA00004141"/>
    </source>
</evidence>
<dbReference type="STRING" id="1314777.A0A164X5D5"/>
<keyword evidence="4" id="KW-0150">Chloroplast</keyword>
<keyword evidence="7" id="KW-0812">Transmembrane</keyword>
<evidence type="ECO:0000256" key="16">
    <source>
        <dbReference type="ARBA" id="ARBA00039024"/>
    </source>
</evidence>
<evidence type="ECO:0000256" key="3">
    <source>
        <dbReference type="ARBA" id="ARBA00010794"/>
    </source>
</evidence>
<dbReference type="EC" id="2.7.1.182" evidence="16"/>
<evidence type="ECO:0000256" key="15">
    <source>
        <dbReference type="ARBA" id="ARBA00024015"/>
    </source>
</evidence>
<evidence type="ECO:0000256" key="10">
    <source>
        <dbReference type="ARBA" id="ARBA00022777"/>
    </source>
</evidence>
<evidence type="ECO:0000256" key="12">
    <source>
        <dbReference type="ARBA" id="ARBA00022946"/>
    </source>
</evidence>
<keyword evidence="12" id="KW-0809">Transit peptide</keyword>
<dbReference type="PANTHER" id="PTHR32523">
    <property type="entry name" value="PHYTOL KINASE 1, CHLOROPLASTIC"/>
    <property type="match status" value="1"/>
</dbReference>
<keyword evidence="14" id="KW-0472">Membrane</keyword>
<dbReference type="GO" id="GO:0008270">
    <property type="term" value="F:zinc ion binding"/>
    <property type="evidence" value="ECO:0007669"/>
    <property type="project" value="UniProtKB-KW"/>
</dbReference>
<evidence type="ECO:0000256" key="4">
    <source>
        <dbReference type="ARBA" id="ARBA00022528"/>
    </source>
</evidence>
<dbReference type="PROSITE" id="PS50865">
    <property type="entry name" value="ZF_MYND_2"/>
    <property type="match status" value="1"/>
</dbReference>
<evidence type="ECO:0000259" key="19">
    <source>
        <dbReference type="PROSITE" id="PS50865"/>
    </source>
</evidence>
<comment type="catalytic activity">
    <reaction evidence="17">
        <text>phytol + CTP = phytyl phosphate + CDP + H(+)</text>
        <dbReference type="Rhea" id="RHEA:38055"/>
        <dbReference type="ChEBI" id="CHEBI:15378"/>
        <dbReference type="ChEBI" id="CHEBI:17327"/>
        <dbReference type="ChEBI" id="CHEBI:37563"/>
        <dbReference type="ChEBI" id="CHEBI:58069"/>
        <dbReference type="ChEBI" id="CHEBI:75483"/>
        <dbReference type="EC" id="2.7.1.182"/>
    </reaction>
</comment>
<keyword evidence="6" id="KW-0808">Transferase</keyword>
<evidence type="ECO:0000256" key="2">
    <source>
        <dbReference type="ARBA" id="ARBA00004229"/>
    </source>
</evidence>
<dbReference type="Gene3D" id="6.10.140.2220">
    <property type="match status" value="1"/>
</dbReference>
<accession>A0A164X5D5</accession>
<evidence type="ECO:0000256" key="5">
    <source>
        <dbReference type="ARBA" id="ARBA00022640"/>
    </source>
</evidence>
<keyword evidence="8" id="KW-0479">Metal-binding</keyword>
<dbReference type="InterPro" id="IPR039606">
    <property type="entry name" value="Phytol/farnesol_kinase"/>
</dbReference>
<evidence type="ECO:0000256" key="14">
    <source>
        <dbReference type="ARBA" id="ARBA00023136"/>
    </source>
</evidence>
<keyword evidence="5" id="KW-0934">Plastid</keyword>
<keyword evidence="11" id="KW-0862">Zinc</keyword>
<keyword evidence="13" id="KW-1133">Transmembrane helix</keyword>
<proteinExistence type="inferred from homology"/>
<dbReference type="AlphaFoldDB" id="A0A164X5D5"/>
<organism evidence="20 21">
    <name type="scientific">Sistotremastrum niveocremeum HHB9708</name>
    <dbReference type="NCBI Taxonomy" id="1314777"/>
    <lineage>
        <taxon>Eukaryota</taxon>
        <taxon>Fungi</taxon>
        <taxon>Dikarya</taxon>
        <taxon>Basidiomycota</taxon>
        <taxon>Agaricomycotina</taxon>
        <taxon>Agaricomycetes</taxon>
        <taxon>Sistotremastrales</taxon>
        <taxon>Sistotremastraceae</taxon>
        <taxon>Sertulicium</taxon>
        <taxon>Sertulicium niveocremeum</taxon>
    </lineage>
</organism>
<dbReference type="EMBL" id="KV419401">
    <property type="protein sequence ID" value="KZS95650.1"/>
    <property type="molecule type" value="Genomic_DNA"/>
</dbReference>
<evidence type="ECO:0000256" key="8">
    <source>
        <dbReference type="ARBA" id="ARBA00022723"/>
    </source>
</evidence>
<dbReference type="GO" id="GO:0010276">
    <property type="term" value="F:phytol kinase activity"/>
    <property type="evidence" value="ECO:0007669"/>
    <property type="project" value="UniProtKB-EC"/>
</dbReference>
<sequence length="723" mass="81983">MPQTKGSHTQLPVKHRSPRVAHAIGMSDIAIECETVNTPIRWHAVRDIVCRHLRIAVSTSRDIKRIIKSGQGAAIVDKVATCAREHQSPRNYRVIGGILLIIRELSLDTILAAEIYTQNLDDVVLRHLDPDTAVQDLVSPAVQTLVQLLETSPSEDIAQRLAVKGTGLAVRVLSKHNEDPETDFLLVALVQSCVSRLCSQRCFPKHTLTAKEIRSLELFRAARTLVDLMENRVMGRPLDWDVLRLTTDCLTWIAFYQREAILQLPCFTGIRMFVTFMLSPSLVTRCRGLLGLLNVHCVNYEGEIRLCDPHLCMRMRGLPPIETHIQNTCDAYMKDHKEALQRRVEQEREERLTNPEPELSAFDAYGAGLRMVEYELNGPETEANSFAYPTEKIFGTSSPTTDMFTAMERALRLKQKEYEADVVRLATMVLSIRQSKSNGAKSEQIRRVYFSERLAAANGVKKWPNSCYFYYALIRYRYGSRHLESGLRGVQCTDCTPYLAGQIRYQMALNKFTMAVTHLSIYDHRSEWWETGVQYLVQLPASISEASKQIRASSAEAKVLQLLAAATALLTQNQKADFGKLDASIVEAVEVLTAKKSEEFEELRAAMSEVERYRKIFARTSAPLIDAMKTMPEIATERQRIAQALKREEVLKDAELEKSMADDAEYYLFDDGQPILPQCSWCHRSSMGLKKCSRCEKVKYCGPKCQQKHWSNGHKLECISPEI</sequence>
<evidence type="ECO:0000313" key="20">
    <source>
        <dbReference type="EMBL" id="KZS95650.1"/>
    </source>
</evidence>
<protein>
    <recommendedName>
        <fullName evidence="16">phytol kinase</fullName>
        <ecNumber evidence="16">2.7.1.182</ecNumber>
    </recommendedName>
</protein>
<comment type="subcellular location">
    <subcellularLocation>
        <location evidence="1">Membrane</location>
        <topology evidence="1">Multi-pass membrane protein</topology>
    </subcellularLocation>
    <subcellularLocation>
        <location evidence="2">Plastid</location>
        <location evidence="2">Chloroplast</location>
    </subcellularLocation>
</comment>
<evidence type="ECO:0000256" key="13">
    <source>
        <dbReference type="ARBA" id="ARBA00022989"/>
    </source>
</evidence>
<evidence type="ECO:0000256" key="9">
    <source>
        <dbReference type="ARBA" id="ARBA00022771"/>
    </source>
</evidence>
<feature type="domain" description="MYND-type" evidence="19">
    <location>
        <begin position="679"/>
        <end position="718"/>
    </location>
</feature>